<evidence type="ECO:0000256" key="3">
    <source>
        <dbReference type="ARBA" id="ARBA00022527"/>
    </source>
</evidence>
<keyword evidence="6" id="KW-0547">Nucleotide-binding</keyword>
<keyword evidence="7" id="KW-0418">Kinase</keyword>
<dbReference type="EC" id="2.7.11.1" evidence="2"/>
<evidence type="ECO:0000256" key="5">
    <source>
        <dbReference type="ARBA" id="ARBA00022694"/>
    </source>
</evidence>
<dbReference type="Gene3D" id="1.10.510.10">
    <property type="entry name" value="Transferase(Phosphotransferase) domain 1"/>
    <property type="match status" value="1"/>
</dbReference>
<proteinExistence type="inferred from homology"/>
<evidence type="ECO:0000259" key="11">
    <source>
        <dbReference type="Pfam" id="PF01163"/>
    </source>
</evidence>
<evidence type="ECO:0000256" key="2">
    <source>
        <dbReference type="ARBA" id="ARBA00012513"/>
    </source>
</evidence>
<reference evidence="12" key="1">
    <citation type="journal article" date="2010" name="Science">
        <title>Plasticity of animal genome architecture unmasked by rapid evolution of a pelagic tunicate.</title>
        <authorList>
            <person name="Denoeud F."/>
            <person name="Henriet S."/>
            <person name="Mungpakdee S."/>
            <person name="Aury J.M."/>
            <person name="Da Silva C."/>
            <person name="Brinkmann H."/>
            <person name="Mikhaleva J."/>
            <person name="Olsen L.C."/>
            <person name="Jubin C."/>
            <person name="Canestro C."/>
            <person name="Bouquet J.M."/>
            <person name="Danks G."/>
            <person name="Poulain J."/>
            <person name="Campsteijn C."/>
            <person name="Adamski M."/>
            <person name="Cross I."/>
            <person name="Yadetie F."/>
            <person name="Muffato M."/>
            <person name="Louis A."/>
            <person name="Butcher S."/>
            <person name="Tsagkogeorga G."/>
            <person name="Konrad A."/>
            <person name="Singh S."/>
            <person name="Jensen M.F."/>
            <person name="Cong E.H."/>
            <person name="Eikeseth-Otteraa H."/>
            <person name="Noel B."/>
            <person name="Anthouard V."/>
            <person name="Porcel B.M."/>
            <person name="Kachouri-Lafond R."/>
            <person name="Nishino A."/>
            <person name="Ugolini M."/>
            <person name="Chourrout P."/>
            <person name="Nishida H."/>
            <person name="Aasland R."/>
            <person name="Huzurbazar S."/>
            <person name="Westhof E."/>
            <person name="Delsuc F."/>
            <person name="Lehrach H."/>
            <person name="Reinhardt R."/>
            <person name="Weissenbach J."/>
            <person name="Roy S.W."/>
            <person name="Artiguenave F."/>
            <person name="Postlethwait J.H."/>
            <person name="Manak J.R."/>
            <person name="Thompson E.M."/>
            <person name="Jaillon O."/>
            <person name="Du Pasquier L."/>
            <person name="Boudinot P."/>
            <person name="Liberles D.A."/>
            <person name="Volff J.N."/>
            <person name="Philippe H."/>
            <person name="Lenhard B."/>
            <person name="Roest Crollius H."/>
            <person name="Wincker P."/>
            <person name="Chourrout D."/>
        </authorList>
    </citation>
    <scope>NUCLEOTIDE SEQUENCE [LARGE SCALE GENOMIC DNA]</scope>
</reference>
<dbReference type="PANTHER" id="PTHR12209:SF0">
    <property type="entry name" value="EKC_KEOPS COMPLEX SUBUNIT TP53RK"/>
    <property type="match status" value="1"/>
</dbReference>
<dbReference type="SUPFAM" id="SSF56112">
    <property type="entry name" value="Protein kinase-like (PK-like)"/>
    <property type="match status" value="1"/>
</dbReference>
<dbReference type="GO" id="GO:0005829">
    <property type="term" value="C:cytosol"/>
    <property type="evidence" value="ECO:0007669"/>
    <property type="project" value="TreeGrafter"/>
</dbReference>
<keyword evidence="5" id="KW-0819">tRNA processing</keyword>
<dbReference type="GO" id="GO:0070525">
    <property type="term" value="P:tRNA threonylcarbamoyladenosine metabolic process"/>
    <property type="evidence" value="ECO:0007669"/>
    <property type="project" value="TreeGrafter"/>
</dbReference>
<feature type="domain" description="RIO-type" evidence="11">
    <location>
        <begin position="36"/>
        <end position="163"/>
    </location>
</feature>
<dbReference type="EMBL" id="FN653034">
    <property type="protein sequence ID" value="CBY09054.1"/>
    <property type="molecule type" value="Genomic_DNA"/>
</dbReference>
<evidence type="ECO:0000256" key="10">
    <source>
        <dbReference type="ARBA" id="ARBA00048679"/>
    </source>
</evidence>
<evidence type="ECO:0000313" key="12">
    <source>
        <dbReference type="EMBL" id="CBY09054.1"/>
    </source>
</evidence>
<dbReference type="GO" id="GO:0000408">
    <property type="term" value="C:EKC/KEOPS complex"/>
    <property type="evidence" value="ECO:0007669"/>
    <property type="project" value="TreeGrafter"/>
</dbReference>
<dbReference type="InterPro" id="IPR018934">
    <property type="entry name" value="RIO_dom"/>
</dbReference>
<dbReference type="GO" id="GO:0005634">
    <property type="term" value="C:nucleus"/>
    <property type="evidence" value="ECO:0007669"/>
    <property type="project" value="TreeGrafter"/>
</dbReference>
<dbReference type="PANTHER" id="PTHR12209">
    <property type="entry name" value="NON-SPECIFIC SERINE/THREONINE PROTEIN KINASE"/>
    <property type="match status" value="1"/>
</dbReference>
<dbReference type="AlphaFoldDB" id="E4XBS9"/>
<dbReference type="Proteomes" id="UP000001307">
    <property type="component" value="Unassembled WGS sequence"/>
</dbReference>
<dbReference type="InterPro" id="IPR011009">
    <property type="entry name" value="Kinase-like_dom_sf"/>
</dbReference>
<dbReference type="Gene3D" id="3.30.200.20">
    <property type="entry name" value="Phosphorylase Kinase, domain 1"/>
    <property type="match status" value="1"/>
</dbReference>
<dbReference type="InParanoid" id="E4XBS9"/>
<gene>
    <name evidence="12" type="ORF">GSOID_T00006585001</name>
</gene>
<evidence type="ECO:0000256" key="7">
    <source>
        <dbReference type="ARBA" id="ARBA00022777"/>
    </source>
</evidence>
<evidence type="ECO:0000256" key="8">
    <source>
        <dbReference type="ARBA" id="ARBA00022840"/>
    </source>
</evidence>
<evidence type="ECO:0000256" key="4">
    <source>
        <dbReference type="ARBA" id="ARBA00022679"/>
    </source>
</evidence>
<comment type="similarity">
    <text evidence="1">Belongs to the protein kinase superfamily. BUD32 family.</text>
</comment>
<dbReference type="GO" id="GO:0008033">
    <property type="term" value="P:tRNA processing"/>
    <property type="evidence" value="ECO:0007669"/>
    <property type="project" value="UniProtKB-KW"/>
</dbReference>
<keyword evidence="13" id="KW-1185">Reference proteome</keyword>
<dbReference type="InterPro" id="IPR022495">
    <property type="entry name" value="Bud32"/>
</dbReference>
<protein>
    <recommendedName>
        <fullName evidence="2">non-specific serine/threonine protein kinase</fullName>
        <ecNumber evidence="2">2.7.11.1</ecNumber>
    </recommendedName>
</protein>
<dbReference type="OrthoDB" id="3399at2759"/>
<keyword evidence="4" id="KW-0808">Transferase</keyword>
<dbReference type="NCBIfam" id="TIGR03724">
    <property type="entry name" value="arch_bud32"/>
    <property type="match status" value="1"/>
</dbReference>
<sequence>MTEEFVCPASEESFCQGAEARLYLTTVNGNEVICKERFSKKYRVVELDKHIRHTNVRNEVRALKKCAQKNIPAPRLLSFDIDSCCVYMSKLTGIAVKNHLDKEFSSDEIIGMKIGALVAAIHLAGFVHAQKSDLTTSNFIIDTKTTNISVIDFGLSTTTSTEENRAVDLHVLEKAMGSAHPKRDGLTTGFLEGYREKIREGKNGVELERKIFQRLEVVRARGRKRSMVG</sequence>
<evidence type="ECO:0000256" key="6">
    <source>
        <dbReference type="ARBA" id="ARBA00022741"/>
    </source>
</evidence>
<evidence type="ECO:0000256" key="9">
    <source>
        <dbReference type="ARBA" id="ARBA00047899"/>
    </source>
</evidence>
<comment type="catalytic activity">
    <reaction evidence="10">
        <text>L-seryl-[protein] + ATP = O-phospho-L-seryl-[protein] + ADP + H(+)</text>
        <dbReference type="Rhea" id="RHEA:17989"/>
        <dbReference type="Rhea" id="RHEA-COMP:9863"/>
        <dbReference type="Rhea" id="RHEA-COMP:11604"/>
        <dbReference type="ChEBI" id="CHEBI:15378"/>
        <dbReference type="ChEBI" id="CHEBI:29999"/>
        <dbReference type="ChEBI" id="CHEBI:30616"/>
        <dbReference type="ChEBI" id="CHEBI:83421"/>
        <dbReference type="ChEBI" id="CHEBI:456216"/>
        <dbReference type="EC" id="2.7.11.1"/>
    </reaction>
</comment>
<comment type="catalytic activity">
    <reaction evidence="9">
        <text>L-threonyl-[protein] + ATP = O-phospho-L-threonyl-[protein] + ADP + H(+)</text>
        <dbReference type="Rhea" id="RHEA:46608"/>
        <dbReference type="Rhea" id="RHEA-COMP:11060"/>
        <dbReference type="Rhea" id="RHEA-COMP:11605"/>
        <dbReference type="ChEBI" id="CHEBI:15378"/>
        <dbReference type="ChEBI" id="CHEBI:30013"/>
        <dbReference type="ChEBI" id="CHEBI:30616"/>
        <dbReference type="ChEBI" id="CHEBI:61977"/>
        <dbReference type="ChEBI" id="CHEBI:456216"/>
        <dbReference type="EC" id="2.7.11.1"/>
    </reaction>
</comment>
<evidence type="ECO:0000256" key="1">
    <source>
        <dbReference type="ARBA" id="ARBA00010630"/>
    </source>
</evidence>
<dbReference type="Pfam" id="PF01163">
    <property type="entry name" value="RIO1"/>
    <property type="match status" value="1"/>
</dbReference>
<dbReference type="GO" id="GO:0005524">
    <property type="term" value="F:ATP binding"/>
    <property type="evidence" value="ECO:0007669"/>
    <property type="project" value="UniProtKB-KW"/>
</dbReference>
<evidence type="ECO:0000313" key="13">
    <source>
        <dbReference type="Proteomes" id="UP000001307"/>
    </source>
</evidence>
<organism evidence="12">
    <name type="scientific">Oikopleura dioica</name>
    <name type="common">Tunicate</name>
    <dbReference type="NCBI Taxonomy" id="34765"/>
    <lineage>
        <taxon>Eukaryota</taxon>
        <taxon>Metazoa</taxon>
        <taxon>Chordata</taxon>
        <taxon>Tunicata</taxon>
        <taxon>Appendicularia</taxon>
        <taxon>Copelata</taxon>
        <taxon>Oikopleuridae</taxon>
        <taxon>Oikopleura</taxon>
    </lineage>
</organism>
<keyword evidence="8" id="KW-0067">ATP-binding</keyword>
<accession>E4XBS9</accession>
<keyword evidence="3" id="KW-0723">Serine/threonine-protein kinase</keyword>
<dbReference type="GO" id="GO:0004674">
    <property type="term" value="F:protein serine/threonine kinase activity"/>
    <property type="evidence" value="ECO:0007669"/>
    <property type="project" value="UniProtKB-KW"/>
</dbReference>
<name>E4XBS9_OIKDI</name>